<comment type="caution">
    <text evidence="1">The sequence shown here is derived from an EMBL/GenBank/DDBJ whole genome shotgun (WGS) entry which is preliminary data.</text>
</comment>
<gene>
    <name evidence="1" type="ORF">QBC36DRAFT_285810</name>
</gene>
<dbReference type="EMBL" id="MU866088">
    <property type="protein sequence ID" value="KAK4181299.1"/>
    <property type="molecule type" value="Genomic_DNA"/>
</dbReference>
<dbReference type="AlphaFoldDB" id="A0AAN7ACC2"/>
<protein>
    <submittedName>
        <fullName evidence="1">Uncharacterized protein</fullName>
    </submittedName>
</protein>
<dbReference type="Proteomes" id="UP001302321">
    <property type="component" value="Unassembled WGS sequence"/>
</dbReference>
<name>A0AAN7ACC2_9PEZI</name>
<reference evidence="1" key="1">
    <citation type="journal article" date="2023" name="Mol. Phylogenet. Evol.">
        <title>Genome-scale phylogeny and comparative genomics of the fungal order Sordariales.</title>
        <authorList>
            <person name="Hensen N."/>
            <person name="Bonometti L."/>
            <person name="Westerberg I."/>
            <person name="Brannstrom I.O."/>
            <person name="Guillou S."/>
            <person name="Cros-Aarteil S."/>
            <person name="Calhoun S."/>
            <person name="Haridas S."/>
            <person name="Kuo A."/>
            <person name="Mondo S."/>
            <person name="Pangilinan J."/>
            <person name="Riley R."/>
            <person name="LaButti K."/>
            <person name="Andreopoulos B."/>
            <person name="Lipzen A."/>
            <person name="Chen C."/>
            <person name="Yan M."/>
            <person name="Daum C."/>
            <person name="Ng V."/>
            <person name="Clum A."/>
            <person name="Steindorff A."/>
            <person name="Ohm R.A."/>
            <person name="Martin F."/>
            <person name="Silar P."/>
            <person name="Natvig D.O."/>
            <person name="Lalanne C."/>
            <person name="Gautier V."/>
            <person name="Ament-Velasquez S.L."/>
            <person name="Kruys A."/>
            <person name="Hutchinson M.I."/>
            <person name="Powell A.J."/>
            <person name="Barry K."/>
            <person name="Miller A.N."/>
            <person name="Grigoriev I.V."/>
            <person name="Debuchy R."/>
            <person name="Gladieux P."/>
            <person name="Hiltunen Thoren M."/>
            <person name="Johannesson H."/>
        </authorList>
    </citation>
    <scope>NUCLEOTIDE SEQUENCE</scope>
    <source>
        <strain evidence="1">CBS 892.96</strain>
    </source>
</reference>
<proteinExistence type="predicted"/>
<organism evidence="1 2">
    <name type="scientific">Triangularia setosa</name>
    <dbReference type="NCBI Taxonomy" id="2587417"/>
    <lineage>
        <taxon>Eukaryota</taxon>
        <taxon>Fungi</taxon>
        <taxon>Dikarya</taxon>
        <taxon>Ascomycota</taxon>
        <taxon>Pezizomycotina</taxon>
        <taxon>Sordariomycetes</taxon>
        <taxon>Sordariomycetidae</taxon>
        <taxon>Sordariales</taxon>
        <taxon>Podosporaceae</taxon>
        <taxon>Triangularia</taxon>
    </lineage>
</organism>
<keyword evidence="2" id="KW-1185">Reference proteome</keyword>
<evidence type="ECO:0000313" key="2">
    <source>
        <dbReference type="Proteomes" id="UP001302321"/>
    </source>
</evidence>
<sequence length="114" mass="13492">MYDISSARNGSHGPGQLFDRWRFGVGGPRLKMVELEMEDTDVLWWGDVMEGYQSCRDSAEEIIVKVLEQTRWNWVQDGLRKMKGLRNFEVDNDYPHVKFRKGGKVEWVRRLEKD</sequence>
<reference evidence="1" key="2">
    <citation type="submission" date="2023-05" db="EMBL/GenBank/DDBJ databases">
        <authorList>
            <consortium name="Lawrence Berkeley National Laboratory"/>
            <person name="Steindorff A."/>
            <person name="Hensen N."/>
            <person name="Bonometti L."/>
            <person name="Westerberg I."/>
            <person name="Brannstrom I.O."/>
            <person name="Guillou S."/>
            <person name="Cros-Aarteil S."/>
            <person name="Calhoun S."/>
            <person name="Haridas S."/>
            <person name="Kuo A."/>
            <person name="Mondo S."/>
            <person name="Pangilinan J."/>
            <person name="Riley R."/>
            <person name="Labutti K."/>
            <person name="Andreopoulos B."/>
            <person name="Lipzen A."/>
            <person name="Chen C."/>
            <person name="Yanf M."/>
            <person name="Daum C."/>
            <person name="Ng V."/>
            <person name="Clum A."/>
            <person name="Ohm R."/>
            <person name="Martin F."/>
            <person name="Silar P."/>
            <person name="Natvig D."/>
            <person name="Lalanne C."/>
            <person name="Gautier V."/>
            <person name="Ament-Velasquez S.L."/>
            <person name="Kruys A."/>
            <person name="Hutchinson M.I."/>
            <person name="Powell A.J."/>
            <person name="Barry K."/>
            <person name="Miller A.N."/>
            <person name="Grigoriev I.V."/>
            <person name="Debuchy R."/>
            <person name="Gladieux P."/>
            <person name="Thoren M.H."/>
            <person name="Johannesson H."/>
        </authorList>
    </citation>
    <scope>NUCLEOTIDE SEQUENCE</scope>
    <source>
        <strain evidence="1">CBS 892.96</strain>
    </source>
</reference>
<evidence type="ECO:0000313" key="1">
    <source>
        <dbReference type="EMBL" id="KAK4181299.1"/>
    </source>
</evidence>
<accession>A0AAN7ACC2</accession>